<dbReference type="EMBL" id="LCWV01000015">
    <property type="protein sequence ID" value="PWI68182.1"/>
    <property type="molecule type" value="Genomic_DNA"/>
</dbReference>
<protein>
    <submittedName>
        <fullName evidence="2">Uncharacterized protein</fullName>
    </submittedName>
</protein>
<feature type="region of interest" description="Disordered" evidence="1">
    <location>
        <begin position="1"/>
        <end position="51"/>
    </location>
</feature>
<accession>A0A2U3E122</accession>
<gene>
    <name evidence="2" type="ORF">PCL_01951</name>
</gene>
<dbReference type="AlphaFoldDB" id="A0A2U3E122"/>
<evidence type="ECO:0000313" key="3">
    <source>
        <dbReference type="Proteomes" id="UP000245956"/>
    </source>
</evidence>
<comment type="caution">
    <text evidence="2">The sequence shown here is derived from an EMBL/GenBank/DDBJ whole genome shotgun (WGS) entry which is preliminary data.</text>
</comment>
<reference evidence="2 3" key="1">
    <citation type="journal article" date="2016" name="Front. Microbiol.">
        <title>Genome and transcriptome sequences reveal the specific parasitism of the nematophagous Purpureocillium lilacinum 36-1.</title>
        <authorList>
            <person name="Xie J."/>
            <person name="Li S."/>
            <person name="Mo C."/>
            <person name="Xiao X."/>
            <person name="Peng D."/>
            <person name="Wang G."/>
            <person name="Xiao Y."/>
        </authorList>
    </citation>
    <scope>NUCLEOTIDE SEQUENCE [LARGE SCALE GENOMIC DNA]</scope>
    <source>
        <strain evidence="2 3">36-1</strain>
    </source>
</reference>
<sequence length="209" mass="23550">MCLPRPRKSSHSRYHPLPSSDTLPVYPRVTAMGVPPSQPPMSPNNSTMSAGPFAAPPSTSFLSAQHERLILELLPFKDSAKFQEWLNSDWVRGSWLEFHADFLTKSARPGPSAATEPDKARAAQAAKDAINSRSQKYLVYHPNKTGWTAEDHHVRFIVTVIQDNMLRSLWSESEWKKKAIDIAKAVFEVLCFLKASFYVIDQHPPSYSQ</sequence>
<proteinExistence type="predicted"/>
<organism evidence="2 3">
    <name type="scientific">Purpureocillium lilacinum</name>
    <name type="common">Paecilomyces lilacinus</name>
    <dbReference type="NCBI Taxonomy" id="33203"/>
    <lineage>
        <taxon>Eukaryota</taxon>
        <taxon>Fungi</taxon>
        <taxon>Dikarya</taxon>
        <taxon>Ascomycota</taxon>
        <taxon>Pezizomycotina</taxon>
        <taxon>Sordariomycetes</taxon>
        <taxon>Hypocreomycetidae</taxon>
        <taxon>Hypocreales</taxon>
        <taxon>Ophiocordycipitaceae</taxon>
        <taxon>Purpureocillium</taxon>
    </lineage>
</organism>
<evidence type="ECO:0000256" key="1">
    <source>
        <dbReference type="SAM" id="MobiDB-lite"/>
    </source>
</evidence>
<feature type="compositionally biased region" description="Basic residues" evidence="1">
    <location>
        <begin position="1"/>
        <end position="14"/>
    </location>
</feature>
<dbReference type="Proteomes" id="UP000245956">
    <property type="component" value="Unassembled WGS sequence"/>
</dbReference>
<evidence type="ECO:0000313" key="2">
    <source>
        <dbReference type="EMBL" id="PWI68182.1"/>
    </source>
</evidence>
<name>A0A2U3E122_PURLI</name>